<reference evidence="2 3" key="1">
    <citation type="submission" date="2018-02" db="EMBL/GenBank/DDBJ databases">
        <title>Genome sequence of the basidiomycete white-rot fungus Phlebia centrifuga.</title>
        <authorList>
            <person name="Granchi Z."/>
            <person name="Peng M."/>
            <person name="de Vries R.P."/>
            <person name="Hilden K."/>
            <person name="Makela M.R."/>
            <person name="Grigoriev I."/>
            <person name="Riley R."/>
        </authorList>
    </citation>
    <scope>NUCLEOTIDE SEQUENCE [LARGE SCALE GENOMIC DNA]</scope>
    <source>
        <strain evidence="2 3">FBCC195</strain>
    </source>
</reference>
<comment type="caution">
    <text evidence="2">The sequence shown here is derived from an EMBL/GenBank/DDBJ whole genome shotgun (WGS) entry which is preliminary data.</text>
</comment>
<gene>
    <name evidence="2" type="ORF">PHLCEN_2v2268</name>
</gene>
<proteinExistence type="predicted"/>
<name>A0A2R6RPL7_9APHY</name>
<dbReference type="Pfam" id="PF17667">
    <property type="entry name" value="Pkinase_fungal"/>
    <property type="match status" value="1"/>
</dbReference>
<sequence length="212" mass="24189">MPPVDLKLVKDVVESLRSGQNPVIVGERWADFQVDPNKFEADREDVVFRPLIDIMKAVANAATVALGGNKLRCTYESNPNAVPASESRDNLTRPDGWIIRMGSKSSGKESHWMDMAATGEFKKEDLEPKVTDNNNEMLWSLQHCMVDDARRRFAFGFTIENTSMRLWWCNRELVVVSNPFNFVLDHLNFVRFILGMLFSSETELGWDPTMTL</sequence>
<evidence type="ECO:0000259" key="1">
    <source>
        <dbReference type="Pfam" id="PF17667"/>
    </source>
</evidence>
<organism evidence="2 3">
    <name type="scientific">Hermanssonia centrifuga</name>
    <dbReference type="NCBI Taxonomy" id="98765"/>
    <lineage>
        <taxon>Eukaryota</taxon>
        <taxon>Fungi</taxon>
        <taxon>Dikarya</taxon>
        <taxon>Basidiomycota</taxon>
        <taxon>Agaricomycotina</taxon>
        <taxon>Agaricomycetes</taxon>
        <taxon>Polyporales</taxon>
        <taxon>Meruliaceae</taxon>
        <taxon>Hermanssonia</taxon>
    </lineage>
</organism>
<accession>A0A2R6RPL7</accession>
<dbReference type="STRING" id="98765.A0A2R6RPL7"/>
<dbReference type="EMBL" id="MLYV02000211">
    <property type="protein sequence ID" value="PSS31966.1"/>
    <property type="molecule type" value="Genomic_DNA"/>
</dbReference>
<dbReference type="AlphaFoldDB" id="A0A2R6RPL7"/>
<evidence type="ECO:0000313" key="2">
    <source>
        <dbReference type="EMBL" id="PSS31966.1"/>
    </source>
</evidence>
<dbReference type="Proteomes" id="UP000186601">
    <property type="component" value="Unassembled WGS sequence"/>
</dbReference>
<evidence type="ECO:0000313" key="3">
    <source>
        <dbReference type="Proteomes" id="UP000186601"/>
    </source>
</evidence>
<dbReference type="InterPro" id="IPR040976">
    <property type="entry name" value="Pkinase_fungal"/>
</dbReference>
<feature type="domain" description="Fungal-type protein kinase" evidence="1">
    <location>
        <begin position="103"/>
        <end position="211"/>
    </location>
</feature>
<dbReference type="OrthoDB" id="2803741at2759"/>
<protein>
    <recommendedName>
        <fullName evidence="1">Fungal-type protein kinase domain-containing protein</fullName>
    </recommendedName>
</protein>
<keyword evidence="3" id="KW-1185">Reference proteome</keyword>